<sequence length="90" mass="9904">DEELIPEESLQCPSVTIGRFCDYFYLQPEGGILAPSGVIVICDLKDNHKGKGRNVCYSDADVEWLSEAEFQAKLALPENAKFAAALRAVE</sequence>
<evidence type="ECO:0000313" key="1">
    <source>
        <dbReference type="EMBL" id="GAG08987.1"/>
    </source>
</evidence>
<dbReference type="EMBL" id="BARS01023216">
    <property type="protein sequence ID" value="GAG08987.1"/>
    <property type="molecule type" value="Genomic_DNA"/>
</dbReference>
<protein>
    <submittedName>
        <fullName evidence="1">Uncharacterized protein</fullName>
    </submittedName>
</protein>
<organism evidence="1">
    <name type="scientific">marine sediment metagenome</name>
    <dbReference type="NCBI Taxonomy" id="412755"/>
    <lineage>
        <taxon>unclassified sequences</taxon>
        <taxon>metagenomes</taxon>
        <taxon>ecological metagenomes</taxon>
    </lineage>
</organism>
<comment type="caution">
    <text evidence="1">The sequence shown here is derived from an EMBL/GenBank/DDBJ whole genome shotgun (WGS) entry which is preliminary data.</text>
</comment>
<feature type="non-terminal residue" evidence="1">
    <location>
        <position position="1"/>
    </location>
</feature>
<name>X0VCL7_9ZZZZ</name>
<dbReference type="AlphaFoldDB" id="X0VCL7"/>
<reference evidence="1" key="1">
    <citation type="journal article" date="2014" name="Front. Microbiol.">
        <title>High frequency of phylogenetically diverse reductive dehalogenase-homologous genes in deep subseafloor sedimentary metagenomes.</title>
        <authorList>
            <person name="Kawai M."/>
            <person name="Futagami T."/>
            <person name="Toyoda A."/>
            <person name="Takaki Y."/>
            <person name="Nishi S."/>
            <person name="Hori S."/>
            <person name="Arai W."/>
            <person name="Tsubouchi T."/>
            <person name="Morono Y."/>
            <person name="Uchiyama I."/>
            <person name="Ito T."/>
            <person name="Fujiyama A."/>
            <person name="Inagaki F."/>
            <person name="Takami H."/>
        </authorList>
    </citation>
    <scope>NUCLEOTIDE SEQUENCE</scope>
    <source>
        <strain evidence="1">Expedition CK06-06</strain>
    </source>
</reference>
<accession>X0VCL7</accession>
<gene>
    <name evidence="1" type="ORF">S01H1_36995</name>
</gene>
<proteinExistence type="predicted"/>